<feature type="chain" id="PRO_5003981200" description="Secreted peptide" evidence="2">
    <location>
        <begin position="19"/>
        <end position="108"/>
    </location>
</feature>
<sequence>MCRNASLIFLCVCMHAIALPYSQTALVRVVMIPLKSASFVNTCIAGKTFYQGQTSRRMSKYEGPKTLFIILLIVFCSSYEFLHTVATKPRILAKYRFAVKRQDTHRRP</sequence>
<dbReference type="EMBL" id="GACK01009445">
    <property type="protein sequence ID" value="JAA55589.1"/>
    <property type="molecule type" value="mRNA"/>
</dbReference>
<evidence type="ECO:0000256" key="2">
    <source>
        <dbReference type="SAM" id="SignalP"/>
    </source>
</evidence>
<evidence type="ECO:0000256" key="1">
    <source>
        <dbReference type="SAM" id="Phobius"/>
    </source>
</evidence>
<accession>L7LXM4</accession>
<evidence type="ECO:0000313" key="3">
    <source>
        <dbReference type="EMBL" id="JAA55589.1"/>
    </source>
</evidence>
<keyword evidence="2" id="KW-0732">Signal</keyword>
<protein>
    <recommendedName>
        <fullName evidence="4">Secreted peptide</fullName>
    </recommendedName>
</protein>
<feature type="transmembrane region" description="Helical" evidence="1">
    <location>
        <begin position="66"/>
        <end position="86"/>
    </location>
</feature>
<reference evidence="3" key="1">
    <citation type="submission" date="2012-11" db="EMBL/GenBank/DDBJ databases">
        <authorList>
            <person name="Lucero-Rivera Y.E."/>
            <person name="Tovar-Ramirez D."/>
        </authorList>
    </citation>
    <scope>NUCLEOTIDE SEQUENCE</scope>
    <source>
        <tissue evidence="3">Salivary gland</tissue>
    </source>
</reference>
<feature type="signal peptide" evidence="2">
    <location>
        <begin position="1"/>
        <end position="18"/>
    </location>
</feature>
<keyword evidence="1" id="KW-0472">Membrane</keyword>
<keyword evidence="1" id="KW-1133">Transmembrane helix</keyword>
<evidence type="ECO:0008006" key="4">
    <source>
        <dbReference type="Google" id="ProtNLM"/>
    </source>
</evidence>
<dbReference type="AlphaFoldDB" id="L7LXM4"/>
<proteinExistence type="evidence at transcript level"/>
<organism evidence="3">
    <name type="scientific">Rhipicephalus pulchellus</name>
    <name type="common">Yellow backed tick</name>
    <name type="synonym">Dermacentor pulchellus</name>
    <dbReference type="NCBI Taxonomy" id="72859"/>
    <lineage>
        <taxon>Eukaryota</taxon>
        <taxon>Metazoa</taxon>
        <taxon>Ecdysozoa</taxon>
        <taxon>Arthropoda</taxon>
        <taxon>Chelicerata</taxon>
        <taxon>Arachnida</taxon>
        <taxon>Acari</taxon>
        <taxon>Parasitiformes</taxon>
        <taxon>Ixodida</taxon>
        <taxon>Ixodoidea</taxon>
        <taxon>Ixodidae</taxon>
        <taxon>Rhipicephalinae</taxon>
        <taxon>Rhipicephalus</taxon>
        <taxon>Rhipicephalus</taxon>
    </lineage>
</organism>
<keyword evidence="1" id="KW-0812">Transmembrane</keyword>
<reference evidence="3" key="2">
    <citation type="journal article" date="2015" name="J. Proteomics">
        <title>Sexual differences in the sialomes of the zebra tick, Rhipicephalus pulchellus.</title>
        <authorList>
            <person name="Tan A.W."/>
            <person name="Francischetti I.M."/>
            <person name="Slovak M."/>
            <person name="Kini R.M."/>
            <person name="Ribeiro J.M."/>
        </authorList>
    </citation>
    <scope>NUCLEOTIDE SEQUENCE</scope>
    <source>
        <tissue evidence="3">Salivary gland</tissue>
    </source>
</reference>
<name>L7LXM4_RHIPC</name>